<dbReference type="EMBL" id="KV425954">
    <property type="protein sequence ID" value="KZV95614.1"/>
    <property type="molecule type" value="Genomic_DNA"/>
</dbReference>
<name>A0A165K0K5_EXIGL</name>
<keyword evidence="2" id="KW-1185">Reference proteome</keyword>
<proteinExistence type="predicted"/>
<dbReference type="AlphaFoldDB" id="A0A165K0K5"/>
<accession>A0A165K0K5</accession>
<evidence type="ECO:0000313" key="1">
    <source>
        <dbReference type="EMBL" id="KZV95614.1"/>
    </source>
</evidence>
<gene>
    <name evidence="1" type="ORF">EXIGLDRAFT_735019</name>
</gene>
<dbReference type="Proteomes" id="UP000077266">
    <property type="component" value="Unassembled WGS sequence"/>
</dbReference>
<protein>
    <submittedName>
        <fullName evidence="1">Uncharacterized protein</fullName>
    </submittedName>
</protein>
<evidence type="ECO:0000313" key="2">
    <source>
        <dbReference type="Proteomes" id="UP000077266"/>
    </source>
</evidence>
<organism evidence="1 2">
    <name type="scientific">Exidia glandulosa HHB12029</name>
    <dbReference type="NCBI Taxonomy" id="1314781"/>
    <lineage>
        <taxon>Eukaryota</taxon>
        <taxon>Fungi</taxon>
        <taxon>Dikarya</taxon>
        <taxon>Basidiomycota</taxon>
        <taxon>Agaricomycotina</taxon>
        <taxon>Agaricomycetes</taxon>
        <taxon>Auriculariales</taxon>
        <taxon>Exidiaceae</taxon>
        <taxon>Exidia</taxon>
    </lineage>
</organism>
<reference evidence="1 2" key="1">
    <citation type="journal article" date="2016" name="Mol. Biol. Evol.">
        <title>Comparative Genomics of Early-Diverging Mushroom-Forming Fungi Provides Insights into the Origins of Lignocellulose Decay Capabilities.</title>
        <authorList>
            <person name="Nagy L.G."/>
            <person name="Riley R."/>
            <person name="Tritt A."/>
            <person name="Adam C."/>
            <person name="Daum C."/>
            <person name="Floudas D."/>
            <person name="Sun H."/>
            <person name="Yadav J.S."/>
            <person name="Pangilinan J."/>
            <person name="Larsson K.H."/>
            <person name="Matsuura K."/>
            <person name="Barry K."/>
            <person name="Labutti K."/>
            <person name="Kuo R."/>
            <person name="Ohm R.A."/>
            <person name="Bhattacharya S.S."/>
            <person name="Shirouzu T."/>
            <person name="Yoshinaga Y."/>
            <person name="Martin F.M."/>
            <person name="Grigoriev I.V."/>
            <person name="Hibbett D.S."/>
        </authorList>
    </citation>
    <scope>NUCLEOTIDE SEQUENCE [LARGE SCALE GENOMIC DNA]</scope>
    <source>
        <strain evidence="1 2">HHB12029</strain>
    </source>
</reference>
<dbReference type="InParanoid" id="A0A165K0K5"/>
<sequence>MSVPLRRERQKPLCSGILGSDYLERSDSAFTSHCDTLTFPGDAHACGRAHDMDCPHLTQRNVWFKRSHCLRALRLTFILRGNVLEPGMRVSRSPRLSRAGRGRSGLVLIVRVVDGKGTVDGLRMLVVSRTGRALTMVYRLGGMYPVSAYRNRKYLPLNAHCSNVQFNDHSVCMICAV</sequence>